<gene>
    <name evidence="8" type="primary">cooF</name>
    <name evidence="8" type="ORF">V144x_33040</name>
</gene>
<reference evidence="8 9" key="1">
    <citation type="submission" date="2019-03" db="EMBL/GenBank/DDBJ databases">
        <title>Deep-cultivation of Planctomycetes and their phenomic and genomic characterization uncovers novel biology.</title>
        <authorList>
            <person name="Wiegand S."/>
            <person name="Jogler M."/>
            <person name="Boedeker C."/>
            <person name="Pinto D."/>
            <person name="Vollmers J."/>
            <person name="Rivas-Marin E."/>
            <person name="Kohn T."/>
            <person name="Peeters S.H."/>
            <person name="Heuer A."/>
            <person name="Rast P."/>
            <person name="Oberbeckmann S."/>
            <person name="Bunk B."/>
            <person name="Jeske O."/>
            <person name="Meyerdierks A."/>
            <person name="Storesund J.E."/>
            <person name="Kallscheuer N."/>
            <person name="Luecker S."/>
            <person name="Lage O.M."/>
            <person name="Pohl T."/>
            <person name="Merkel B.J."/>
            <person name="Hornburger P."/>
            <person name="Mueller R.-W."/>
            <person name="Bruemmer F."/>
            <person name="Labrenz M."/>
            <person name="Spormann A.M."/>
            <person name="Op den Camp H."/>
            <person name="Overmann J."/>
            <person name="Amann R."/>
            <person name="Jetten M.S.M."/>
            <person name="Mascher T."/>
            <person name="Medema M.H."/>
            <person name="Devos D.P."/>
            <person name="Kaster A.-K."/>
            <person name="Ovreas L."/>
            <person name="Rohde M."/>
            <person name="Galperin M.Y."/>
            <person name="Jogler C."/>
        </authorList>
    </citation>
    <scope>NUCLEOTIDE SEQUENCE [LARGE SCALE GENOMIC DNA]</scope>
    <source>
        <strain evidence="8 9">V144</strain>
    </source>
</reference>
<keyword evidence="3" id="KW-0677">Repeat</keyword>
<evidence type="ECO:0000256" key="5">
    <source>
        <dbReference type="ARBA" id="ARBA00023014"/>
    </source>
</evidence>
<dbReference type="EMBL" id="CP037920">
    <property type="protein sequence ID" value="QDT97822.1"/>
    <property type="molecule type" value="Genomic_DNA"/>
</dbReference>
<dbReference type="PANTHER" id="PTHR42859">
    <property type="entry name" value="OXIDOREDUCTASE"/>
    <property type="match status" value="1"/>
</dbReference>
<dbReference type="CDD" id="cd16367">
    <property type="entry name" value="DMSOR_beta_like"/>
    <property type="match status" value="1"/>
</dbReference>
<dbReference type="SUPFAM" id="SSF54862">
    <property type="entry name" value="4Fe-4S ferredoxins"/>
    <property type="match status" value="1"/>
</dbReference>
<accession>A0A517VXU1</accession>
<feature type="domain" description="Cyclic nucleotide-binding" evidence="6">
    <location>
        <begin position="67"/>
        <end position="119"/>
    </location>
</feature>
<evidence type="ECO:0000256" key="2">
    <source>
        <dbReference type="ARBA" id="ARBA00022723"/>
    </source>
</evidence>
<keyword evidence="4" id="KW-0408">Iron</keyword>
<organism evidence="8 9">
    <name type="scientific">Gimesia aquarii</name>
    <dbReference type="NCBI Taxonomy" id="2527964"/>
    <lineage>
        <taxon>Bacteria</taxon>
        <taxon>Pseudomonadati</taxon>
        <taxon>Planctomycetota</taxon>
        <taxon>Planctomycetia</taxon>
        <taxon>Planctomycetales</taxon>
        <taxon>Planctomycetaceae</taxon>
        <taxon>Gimesia</taxon>
    </lineage>
</organism>
<dbReference type="PROSITE" id="PS51379">
    <property type="entry name" value="4FE4S_FER_2"/>
    <property type="match status" value="3"/>
</dbReference>
<dbReference type="PROSITE" id="PS50042">
    <property type="entry name" value="CNMP_BINDING_3"/>
    <property type="match status" value="3"/>
</dbReference>
<evidence type="ECO:0000259" key="6">
    <source>
        <dbReference type="PROSITE" id="PS50042"/>
    </source>
</evidence>
<feature type="domain" description="Cyclic nucleotide-binding" evidence="6">
    <location>
        <begin position="149"/>
        <end position="214"/>
    </location>
</feature>
<dbReference type="AlphaFoldDB" id="A0A517VXU1"/>
<dbReference type="Gene3D" id="3.30.70.20">
    <property type="match status" value="2"/>
</dbReference>
<proteinExistence type="predicted"/>
<evidence type="ECO:0000259" key="7">
    <source>
        <dbReference type="PROSITE" id="PS51379"/>
    </source>
</evidence>
<dbReference type="InterPro" id="IPR017900">
    <property type="entry name" value="4Fe4S_Fe_S_CS"/>
</dbReference>
<dbReference type="Pfam" id="PF13247">
    <property type="entry name" value="Fer4_11"/>
    <property type="match status" value="1"/>
</dbReference>
<dbReference type="SUPFAM" id="SSF51206">
    <property type="entry name" value="cAMP-binding domain-like"/>
    <property type="match status" value="2"/>
</dbReference>
<dbReference type="RefSeq" id="WP_144986114.1">
    <property type="nucleotide sequence ID" value="NZ_CP037920.1"/>
</dbReference>
<keyword evidence="1" id="KW-0004">4Fe-4S</keyword>
<keyword evidence="2" id="KW-0479">Metal-binding</keyword>
<dbReference type="GO" id="GO:0051539">
    <property type="term" value="F:4 iron, 4 sulfur cluster binding"/>
    <property type="evidence" value="ECO:0007669"/>
    <property type="project" value="UniProtKB-KW"/>
</dbReference>
<evidence type="ECO:0000313" key="8">
    <source>
        <dbReference type="EMBL" id="QDT97822.1"/>
    </source>
</evidence>
<evidence type="ECO:0000313" key="9">
    <source>
        <dbReference type="Proteomes" id="UP000318704"/>
    </source>
</evidence>
<keyword evidence="5" id="KW-0411">Iron-sulfur</keyword>
<dbReference type="InterPro" id="IPR017896">
    <property type="entry name" value="4Fe4S_Fe-S-bd"/>
</dbReference>
<dbReference type="PANTHER" id="PTHR42859:SF17">
    <property type="entry name" value="ELECTRON TRANSPORT PROTEIN HYDN-RELATED"/>
    <property type="match status" value="1"/>
</dbReference>
<dbReference type="InterPro" id="IPR014710">
    <property type="entry name" value="RmlC-like_jellyroll"/>
</dbReference>
<feature type="domain" description="Cyclic nucleotide-binding" evidence="6">
    <location>
        <begin position="244"/>
        <end position="333"/>
    </location>
</feature>
<dbReference type="Pfam" id="PF00027">
    <property type="entry name" value="cNMP_binding"/>
    <property type="match status" value="1"/>
</dbReference>
<evidence type="ECO:0000256" key="4">
    <source>
        <dbReference type="ARBA" id="ARBA00023004"/>
    </source>
</evidence>
<feature type="domain" description="4Fe-4S ferredoxin-type" evidence="7">
    <location>
        <begin position="420"/>
        <end position="448"/>
    </location>
</feature>
<dbReference type="Gene3D" id="2.60.120.10">
    <property type="entry name" value="Jelly Rolls"/>
    <property type="match status" value="2"/>
</dbReference>
<dbReference type="KEGG" id="gaw:V144x_33040"/>
<evidence type="ECO:0000256" key="1">
    <source>
        <dbReference type="ARBA" id="ARBA00022485"/>
    </source>
</evidence>
<name>A0A517VXU1_9PLAN</name>
<dbReference type="Proteomes" id="UP000318704">
    <property type="component" value="Chromosome"/>
</dbReference>
<dbReference type="GO" id="GO:0046872">
    <property type="term" value="F:metal ion binding"/>
    <property type="evidence" value="ECO:0007669"/>
    <property type="project" value="UniProtKB-KW"/>
</dbReference>
<dbReference type="InterPro" id="IPR018490">
    <property type="entry name" value="cNMP-bd_dom_sf"/>
</dbReference>
<sequence>MSDPSISRPRRWDKPFSLEVGSEGEMTDEIVDSLLQSPPFSQINPEGFKKSLPLREIMKNDSRIVGYDDGDIIVRRGDWGNSAFFVLSGTVRVDLERKQTSLPDEILGRRVSKVKTFFESIAQLWKNNKHPEVREIASVGNKPTFNTRISHGKTRIYLQEVSAVLDKYRTAKLETGHWFGELAALGRTSRVATVFSEGVSQLLEIRWQGIRDILRHDRNGSLKQYIEDVFRERALAAFLRTDPLFHDCEPELLQRIVDQVEFHSYGNYDSHKPFKELIKDGDNNTDAGEPVIIQEGDYPNGIVMIRSGLARISKRHYNGRRTVGYLSPGQIFGLDEIQAELESLTPVASRTRLSAIGHLNAVLVPTPLVEEILLDKESPQNIQSNKIPDTVRTADSHTVKLNDDILLSQLVDHHYVQGTSLMVINLDRCTRCDDCVRACASAHDNNPRFVRHGPILNQYMIPNACLHCVDPICMIECPTAAIQRDLDHGDIVINEQTCIGCAQCASNCPFDAIRMVDIRDSKGEIIVDSKSHVPLTQATKCDLCIDQKSGPACERACPHDALFRVDMHDASKVEEVFSP</sequence>
<dbReference type="PROSITE" id="PS00198">
    <property type="entry name" value="4FE4S_FER_1"/>
    <property type="match status" value="1"/>
</dbReference>
<feature type="domain" description="4Fe-4S ferredoxin-type" evidence="7">
    <location>
        <begin position="456"/>
        <end position="487"/>
    </location>
</feature>
<dbReference type="CDD" id="cd00038">
    <property type="entry name" value="CAP_ED"/>
    <property type="match status" value="2"/>
</dbReference>
<feature type="domain" description="4Fe-4S ferredoxin-type" evidence="7">
    <location>
        <begin position="489"/>
        <end position="518"/>
    </location>
</feature>
<dbReference type="InterPro" id="IPR050294">
    <property type="entry name" value="RnfB_subfamily"/>
</dbReference>
<evidence type="ECO:0000256" key="3">
    <source>
        <dbReference type="ARBA" id="ARBA00022737"/>
    </source>
</evidence>
<protein>
    <submittedName>
        <fullName evidence="8">Iron-sulfur protein</fullName>
    </submittedName>
</protein>
<dbReference type="InterPro" id="IPR000595">
    <property type="entry name" value="cNMP-bd_dom"/>
</dbReference>